<feature type="transmembrane region" description="Helical" evidence="2">
    <location>
        <begin position="189"/>
        <end position="211"/>
    </location>
</feature>
<evidence type="ECO:0000313" key="4">
    <source>
        <dbReference type="Proteomes" id="UP000604046"/>
    </source>
</evidence>
<feature type="transmembrane region" description="Helical" evidence="2">
    <location>
        <begin position="75"/>
        <end position="94"/>
    </location>
</feature>
<keyword evidence="2" id="KW-1133">Transmembrane helix</keyword>
<feature type="transmembrane region" description="Helical" evidence="2">
    <location>
        <begin position="255"/>
        <end position="276"/>
    </location>
</feature>
<comment type="caution">
    <text evidence="3">The sequence shown here is derived from an EMBL/GenBank/DDBJ whole genome shotgun (WGS) entry which is preliminary data.</text>
</comment>
<keyword evidence="2" id="KW-0472">Membrane</keyword>
<dbReference type="EMBL" id="CAJNDS010002832">
    <property type="protein sequence ID" value="CAE7612598.1"/>
    <property type="molecule type" value="Genomic_DNA"/>
</dbReference>
<dbReference type="OrthoDB" id="10516162at2759"/>
<protein>
    <submittedName>
        <fullName evidence="3">Uncharacterized protein</fullName>
    </submittedName>
</protein>
<feature type="transmembrane region" description="Helical" evidence="2">
    <location>
        <begin position="162"/>
        <end position="183"/>
    </location>
</feature>
<dbReference type="Proteomes" id="UP000604046">
    <property type="component" value="Unassembled WGS sequence"/>
</dbReference>
<reference evidence="3" key="1">
    <citation type="submission" date="2021-02" db="EMBL/GenBank/DDBJ databases">
        <authorList>
            <person name="Dougan E. K."/>
            <person name="Rhodes N."/>
            <person name="Thang M."/>
            <person name="Chan C."/>
        </authorList>
    </citation>
    <scope>NUCLEOTIDE SEQUENCE</scope>
</reference>
<sequence>MAEDIEEGAEGAEPASELVTPGKAKYQLHPEPPEDAPAELRPASPKGDWVQATGSLQSSHFDATNLCLPSKSGTFLSILPATTFTFAGLLAFGLAERALSDSWRQLLRLVGWELMIYVPVMGVVQPILRNYLFYDLQPAQSLADAWPQEESGGSRSQRWMRISAVPCLQHLIAAACMSCLAFLQFKEEYLGLIPFCVVGFAFILLVVTLLLRFLGPPVAAESYAFPILPCVGAIPLMGAIGVMCAYVPLRQVGGAGIGLLMPLFLSCYEQFGSWMVTRRFLQKFMVDKEVRSAYSTNQGVVVSLAICNLHAMAEGVRLTLLYADNQNHGPAWVPIVSGVVWNVMSRVGCLDCFLHYVSRHFICLGCARAHSVGAGCPSGVG</sequence>
<keyword evidence="2" id="KW-0812">Transmembrane</keyword>
<proteinExistence type="predicted"/>
<feature type="region of interest" description="Disordered" evidence="1">
    <location>
        <begin position="1"/>
        <end position="49"/>
    </location>
</feature>
<keyword evidence="4" id="KW-1185">Reference proteome</keyword>
<gene>
    <name evidence="3" type="ORF">SNAT2548_LOCUS34833</name>
</gene>
<evidence type="ECO:0000313" key="3">
    <source>
        <dbReference type="EMBL" id="CAE7612598.1"/>
    </source>
</evidence>
<evidence type="ECO:0000256" key="1">
    <source>
        <dbReference type="SAM" id="MobiDB-lite"/>
    </source>
</evidence>
<feature type="transmembrane region" description="Helical" evidence="2">
    <location>
        <begin position="114"/>
        <end position="132"/>
    </location>
</feature>
<accession>A0A812V1U8</accession>
<evidence type="ECO:0000256" key="2">
    <source>
        <dbReference type="SAM" id="Phobius"/>
    </source>
</evidence>
<dbReference type="AlphaFoldDB" id="A0A812V1U8"/>
<feature type="compositionally biased region" description="Acidic residues" evidence="1">
    <location>
        <begin position="1"/>
        <end position="10"/>
    </location>
</feature>
<organism evidence="3 4">
    <name type="scientific">Symbiodinium natans</name>
    <dbReference type="NCBI Taxonomy" id="878477"/>
    <lineage>
        <taxon>Eukaryota</taxon>
        <taxon>Sar</taxon>
        <taxon>Alveolata</taxon>
        <taxon>Dinophyceae</taxon>
        <taxon>Suessiales</taxon>
        <taxon>Symbiodiniaceae</taxon>
        <taxon>Symbiodinium</taxon>
    </lineage>
</organism>
<name>A0A812V1U8_9DINO</name>
<feature type="transmembrane region" description="Helical" evidence="2">
    <location>
        <begin position="223"/>
        <end position="249"/>
    </location>
</feature>